<evidence type="ECO:0000313" key="4">
    <source>
        <dbReference type="EMBL" id="SHJ03840.1"/>
    </source>
</evidence>
<evidence type="ECO:0000256" key="2">
    <source>
        <dbReference type="ARBA" id="ARBA00023315"/>
    </source>
</evidence>
<protein>
    <submittedName>
        <fullName evidence="4">Acetyltransferase (GNAT) family protein</fullName>
    </submittedName>
</protein>
<dbReference type="EMBL" id="FQZA01000004">
    <property type="protein sequence ID" value="SHJ03840.1"/>
    <property type="molecule type" value="Genomic_DNA"/>
</dbReference>
<dbReference type="GO" id="GO:0016747">
    <property type="term" value="F:acyltransferase activity, transferring groups other than amino-acyl groups"/>
    <property type="evidence" value="ECO:0007669"/>
    <property type="project" value="InterPro"/>
</dbReference>
<keyword evidence="1 4" id="KW-0808">Transferase</keyword>
<keyword evidence="2" id="KW-0012">Acyltransferase</keyword>
<accession>A0A1M6G1N8</accession>
<dbReference type="InterPro" id="IPR050832">
    <property type="entry name" value="Bact_Acetyltransf"/>
</dbReference>
<sequence length="150" mass="16479">MTDSLSTISEPSDDQLPLVVEMAFAMRAERGEPAPALTAGALRDRLHGDDAPRLFCAVINPGSTGYVLFQDTFDPASFLPGTHLCDIYVRPEARRHGLGQRLLQHVIDHARARRRNFVWWATASDNGPMLALTEAMGGRHGEIRSCAIVL</sequence>
<dbReference type="Gene3D" id="3.40.630.30">
    <property type="match status" value="1"/>
</dbReference>
<dbReference type="PANTHER" id="PTHR43877">
    <property type="entry name" value="AMINOALKYLPHOSPHONATE N-ACETYLTRANSFERASE-RELATED-RELATED"/>
    <property type="match status" value="1"/>
</dbReference>
<dbReference type="InterPro" id="IPR016181">
    <property type="entry name" value="Acyl_CoA_acyltransferase"/>
</dbReference>
<dbReference type="Pfam" id="PF00583">
    <property type="entry name" value="Acetyltransf_1"/>
    <property type="match status" value="1"/>
</dbReference>
<feature type="domain" description="N-acetyltransferase" evidence="3">
    <location>
        <begin position="6"/>
        <end position="150"/>
    </location>
</feature>
<reference evidence="4 5" key="1">
    <citation type="submission" date="2016-11" db="EMBL/GenBank/DDBJ databases">
        <authorList>
            <person name="Jaros S."/>
            <person name="Januszkiewicz K."/>
            <person name="Wedrychowicz H."/>
        </authorList>
    </citation>
    <scope>NUCLEOTIDE SEQUENCE [LARGE SCALE GENOMIC DNA]</scope>
    <source>
        <strain evidence="4 5">DSM 26892</strain>
    </source>
</reference>
<gene>
    <name evidence="4" type="ORF">SAMN04488012_104162</name>
</gene>
<dbReference type="SUPFAM" id="SSF55729">
    <property type="entry name" value="Acyl-CoA N-acyltransferases (Nat)"/>
    <property type="match status" value="1"/>
</dbReference>
<dbReference type="AlphaFoldDB" id="A0A1M6G1N8"/>
<dbReference type="Proteomes" id="UP000184040">
    <property type="component" value="Unassembled WGS sequence"/>
</dbReference>
<dbReference type="CDD" id="cd04301">
    <property type="entry name" value="NAT_SF"/>
    <property type="match status" value="1"/>
</dbReference>
<name>A0A1M6G1N8_9RHOB</name>
<keyword evidence="5" id="KW-1185">Reference proteome</keyword>
<evidence type="ECO:0000256" key="1">
    <source>
        <dbReference type="ARBA" id="ARBA00022679"/>
    </source>
</evidence>
<proteinExistence type="predicted"/>
<dbReference type="InterPro" id="IPR000182">
    <property type="entry name" value="GNAT_dom"/>
</dbReference>
<evidence type="ECO:0000313" key="5">
    <source>
        <dbReference type="Proteomes" id="UP000184040"/>
    </source>
</evidence>
<organism evidence="4 5">
    <name type="scientific">Palleronia salina</name>
    <dbReference type="NCBI Taxonomy" id="313368"/>
    <lineage>
        <taxon>Bacteria</taxon>
        <taxon>Pseudomonadati</taxon>
        <taxon>Pseudomonadota</taxon>
        <taxon>Alphaproteobacteria</taxon>
        <taxon>Rhodobacterales</taxon>
        <taxon>Roseobacteraceae</taxon>
        <taxon>Palleronia</taxon>
    </lineage>
</organism>
<dbReference type="STRING" id="313368.SAMN04488012_104162"/>
<evidence type="ECO:0000259" key="3">
    <source>
        <dbReference type="PROSITE" id="PS51186"/>
    </source>
</evidence>
<dbReference type="PROSITE" id="PS51186">
    <property type="entry name" value="GNAT"/>
    <property type="match status" value="1"/>
</dbReference>